<protein>
    <submittedName>
        <fullName evidence="2">GFO_IDH_MocA domain-containing protein</fullName>
    </submittedName>
</protein>
<organism evidence="1 2">
    <name type="scientific">Rhabditophanes sp. KR3021</name>
    <dbReference type="NCBI Taxonomy" id="114890"/>
    <lineage>
        <taxon>Eukaryota</taxon>
        <taxon>Metazoa</taxon>
        <taxon>Ecdysozoa</taxon>
        <taxon>Nematoda</taxon>
        <taxon>Chromadorea</taxon>
        <taxon>Rhabditida</taxon>
        <taxon>Tylenchina</taxon>
        <taxon>Panagrolaimomorpha</taxon>
        <taxon>Strongyloidoidea</taxon>
        <taxon>Alloionematidae</taxon>
        <taxon>Rhabditophanes</taxon>
    </lineage>
</organism>
<accession>A0AC35TGA8</accession>
<dbReference type="WBParaSite" id="RSKR_0000030500.1">
    <property type="protein sequence ID" value="RSKR_0000030500.1"/>
    <property type="gene ID" value="RSKR_0000030500"/>
</dbReference>
<reference evidence="2" key="1">
    <citation type="submission" date="2016-11" db="UniProtKB">
        <authorList>
            <consortium name="WormBaseParasite"/>
        </authorList>
    </citation>
    <scope>IDENTIFICATION</scope>
    <source>
        <strain evidence="2">KR3021</strain>
    </source>
</reference>
<dbReference type="Proteomes" id="UP000095286">
    <property type="component" value="Unplaced"/>
</dbReference>
<proteinExistence type="predicted"/>
<name>A0AC35TGA8_9BILA</name>
<evidence type="ECO:0000313" key="2">
    <source>
        <dbReference type="WBParaSite" id="RSKR_0000030500.1"/>
    </source>
</evidence>
<evidence type="ECO:0000313" key="1">
    <source>
        <dbReference type="Proteomes" id="UP000095286"/>
    </source>
</evidence>
<sequence length="246" mass="27204">MSSPFRNQGHHSIPRTYRNAMLRECGCGSGMKSPGCATANILENGIRRSYFSTTPHARIRLNNSDILRSLAISKPWIRDNFVYVHTLFEDNFGGCGIYGKIEGHKISITSSFGGDLNELICDGYAIKKSVGLWKNSGSKEKLAIFSTNRTIPEYFQNGDLVKAGKADHIIQYPEAFVEDKKLYQSLAECAQIPDFEVFEIDESLLGHTDAKALADIGLKMAQRGVGQDCVDQTVISDLLRAMSTQA</sequence>